<reference evidence="1" key="1">
    <citation type="submission" date="2021-03" db="EMBL/GenBank/DDBJ databases">
        <title>Draft genome sequence of rust myrtle Austropuccinia psidii MF-1, a brazilian biotype.</title>
        <authorList>
            <person name="Quecine M.C."/>
            <person name="Pachon D.M.R."/>
            <person name="Bonatelli M.L."/>
            <person name="Correr F.H."/>
            <person name="Franceschini L.M."/>
            <person name="Leite T.F."/>
            <person name="Margarido G.R.A."/>
            <person name="Almeida C.A."/>
            <person name="Ferrarezi J.A."/>
            <person name="Labate C.A."/>
        </authorList>
    </citation>
    <scope>NUCLEOTIDE SEQUENCE</scope>
    <source>
        <strain evidence="1">MF-1</strain>
    </source>
</reference>
<gene>
    <name evidence="1" type="ORF">O181_011136</name>
</gene>
<dbReference type="EMBL" id="AVOT02002756">
    <property type="protein sequence ID" value="MBW0471421.1"/>
    <property type="molecule type" value="Genomic_DNA"/>
</dbReference>
<comment type="caution">
    <text evidence="1">The sequence shown here is derived from an EMBL/GenBank/DDBJ whole genome shotgun (WGS) entry which is preliminary data.</text>
</comment>
<protein>
    <submittedName>
        <fullName evidence="1">Uncharacterized protein</fullName>
    </submittedName>
</protein>
<evidence type="ECO:0000313" key="2">
    <source>
        <dbReference type="Proteomes" id="UP000765509"/>
    </source>
</evidence>
<accession>A0A9Q3BSB6</accession>
<dbReference type="AlphaFoldDB" id="A0A9Q3BSB6"/>
<name>A0A9Q3BSB6_9BASI</name>
<keyword evidence="2" id="KW-1185">Reference proteome</keyword>
<evidence type="ECO:0000313" key="1">
    <source>
        <dbReference type="EMBL" id="MBW0471421.1"/>
    </source>
</evidence>
<dbReference type="Proteomes" id="UP000765509">
    <property type="component" value="Unassembled WGS sequence"/>
</dbReference>
<sequence>MSTYGPLKVLNAGPNQQARISPPNLGRGTPIAPTDCVFQTIKINNGPKGQIWPVIKLKEEFSWYGKDQQPEGPQNDLKRPFGAKIQNKWGQDPFLYFHIEEHGTRRGLKKFMANSWWWLGINIAILHQFSSWR</sequence>
<organism evidence="1 2">
    <name type="scientific">Austropuccinia psidii MF-1</name>
    <dbReference type="NCBI Taxonomy" id="1389203"/>
    <lineage>
        <taxon>Eukaryota</taxon>
        <taxon>Fungi</taxon>
        <taxon>Dikarya</taxon>
        <taxon>Basidiomycota</taxon>
        <taxon>Pucciniomycotina</taxon>
        <taxon>Pucciniomycetes</taxon>
        <taxon>Pucciniales</taxon>
        <taxon>Sphaerophragmiaceae</taxon>
        <taxon>Austropuccinia</taxon>
    </lineage>
</organism>
<proteinExistence type="predicted"/>